<dbReference type="SUPFAM" id="SSF47336">
    <property type="entry name" value="ACP-like"/>
    <property type="match status" value="3"/>
</dbReference>
<dbReference type="InterPro" id="IPR023213">
    <property type="entry name" value="CAT-like_dom_sf"/>
</dbReference>
<dbReference type="InterPro" id="IPR036736">
    <property type="entry name" value="ACP-like_sf"/>
</dbReference>
<dbReference type="Gene3D" id="3.30.559.10">
    <property type="entry name" value="Chloramphenicol acetyltransferase-like domain"/>
    <property type="match status" value="2"/>
</dbReference>
<dbReference type="SUPFAM" id="SSF53474">
    <property type="entry name" value="alpha/beta-Hydrolases"/>
    <property type="match status" value="1"/>
</dbReference>
<feature type="domain" description="Carrier" evidence="6">
    <location>
        <begin position="2227"/>
        <end position="2302"/>
    </location>
</feature>
<dbReference type="FunFam" id="2.30.38.10:FF:000001">
    <property type="entry name" value="Non-ribosomal peptide synthetase PvdI"/>
    <property type="match status" value="2"/>
</dbReference>
<evidence type="ECO:0000256" key="2">
    <source>
        <dbReference type="ARBA" id="ARBA00006432"/>
    </source>
</evidence>
<dbReference type="NCBIfam" id="TIGR01733">
    <property type="entry name" value="AA-adenyl-dom"/>
    <property type="match status" value="2"/>
</dbReference>
<dbReference type="FunFam" id="3.40.50.12780:FF:000012">
    <property type="entry name" value="Non-ribosomal peptide synthetase"/>
    <property type="match status" value="2"/>
</dbReference>
<evidence type="ECO:0000313" key="8">
    <source>
        <dbReference type="Proteomes" id="UP000273405"/>
    </source>
</evidence>
<dbReference type="PROSITE" id="PS00455">
    <property type="entry name" value="AMP_BINDING"/>
    <property type="match status" value="2"/>
</dbReference>
<dbReference type="GO" id="GO:0043041">
    <property type="term" value="P:amino acid activation for nonribosomal peptide biosynthetic process"/>
    <property type="evidence" value="ECO:0007669"/>
    <property type="project" value="TreeGrafter"/>
</dbReference>
<dbReference type="CDD" id="cd12115">
    <property type="entry name" value="A_NRPS_Sfm_like"/>
    <property type="match status" value="1"/>
</dbReference>
<evidence type="ECO:0000313" key="7">
    <source>
        <dbReference type="EMBL" id="RKH44278.1"/>
    </source>
</evidence>
<evidence type="ECO:0000256" key="1">
    <source>
        <dbReference type="ARBA" id="ARBA00001957"/>
    </source>
</evidence>
<gene>
    <name evidence="7" type="ORF">D7X12_10890</name>
</gene>
<comment type="caution">
    <text evidence="7">The sequence shown here is derived from an EMBL/GenBank/DDBJ whole genome shotgun (WGS) entry which is preliminary data.</text>
</comment>
<evidence type="ECO:0000256" key="4">
    <source>
        <dbReference type="ARBA" id="ARBA00022553"/>
    </source>
</evidence>
<dbReference type="InterPro" id="IPR020806">
    <property type="entry name" value="PKS_PP-bd"/>
</dbReference>
<dbReference type="GO" id="GO:0072330">
    <property type="term" value="P:monocarboxylic acid biosynthetic process"/>
    <property type="evidence" value="ECO:0007669"/>
    <property type="project" value="UniProtKB-ARBA"/>
</dbReference>
<dbReference type="SMART" id="SM00824">
    <property type="entry name" value="PKS_TE"/>
    <property type="match status" value="1"/>
</dbReference>
<evidence type="ECO:0000256" key="3">
    <source>
        <dbReference type="ARBA" id="ARBA00022450"/>
    </source>
</evidence>
<dbReference type="InterPro" id="IPR029058">
    <property type="entry name" value="AB_hydrolase_fold"/>
</dbReference>
<dbReference type="Pfam" id="PF00550">
    <property type="entry name" value="PP-binding"/>
    <property type="match status" value="3"/>
</dbReference>
<feature type="domain" description="Carrier" evidence="6">
    <location>
        <begin position="1170"/>
        <end position="1245"/>
    </location>
</feature>
<dbReference type="InterPro" id="IPR010071">
    <property type="entry name" value="AA_adenyl_dom"/>
</dbReference>
<dbReference type="NCBIfam" id="NF003417">
    <property type="entry name" value="PRK04813.1"/>
    <property type="match status" value="3"/>
</dbReference>
<dbReference type="InterPro" id="IPR006162">
    <property type="entry name" value="Ppantetheine_attach_site"/>
</dbReference>
<dbReference type="SUPFAM" id="SSF52777">
    <property type="entry name" value="CoA-dependent acyltransferases"/>
    <property type="match status" value="4"/>
</dbReference>
<dbReference type="Gene3D" id="3.40.50.980">
    <property type="match status" value="4"/>
</dbReference>
<dbReference type="Pfam" id="PF13193">
    <property type="entry name" value="AMP-binding_C"/>
    <property type="match status" value="3"/>
</dbReference>
<dbReference type="Gene3D" id="3.30.300.30">
    <property type="match status" value="3"/>
</dbReference>
<dbReference type="Gene3D" id="3.40.50.1820">
    <property type="entry name" value="alpha/beta hydrolase"/>
    <property type="match status" value="1"/>
</dbReference>
<protein>
    <submittedName>
        <fullName evidence="7">Non-ribosomal peptide synthetase</fullName>
    </submittedName>
</protein>
<dbReference type="InterPro" id="IPR009081">
    <property type="entry name" value="PP-bd_ACP"/>
</dbReference>
<dbReference type="Proteomes" id="UP000273405">
    <property type="component" value="Unassembled WGS sequence"/>
</dbReference>
<reference evidence="8" key="1">
    <citation type="submission" date="2018-09" db="EMBL/GenBank/DDBJ databases">
        <authorList>
            <person name="Livingstone P.G."/>
            <person name="Whitworth D.E."/>
        </authorList>
    </citation>
    <scope>NUCLEOTIDE SEQUENCE [LARGE SCALE GENOMIC DNA]</scope>
    <source>
        <strain evidence="8">CA040B</strain>
    </source>
</reference>
<dbReference type="InterPro" id="IPR020802">
    <property type="entry name" value="TesA-like"/>
</dbReference>
<keyword evidence="3" id="KW-0596">Phosphopantetheine</keyword>
<dbReference type="InterPro" id="IPR001242">
    <property type="entry name" value="Condensation_dom"/>
</dbReference>
<dbReference type="Pfam" id="PF00668">
    <property type="entry name" value="Condensation"/>
    <property type="match status" value="2"/>
</dbReference>
<dbReference type="PROSITE" id="PS00012">
    <property type="entry name" value="PHOSPHOPANTETHEINE"/>
    <property type="match status" value="2"/>
</dbReference>
<dbReference type="PROSITE" id="PS50075">
    <property type="entry name" value="CARRIER"/>
    <property type="match status" value="3"/>
</dbReference>
<dbReference type="InterPro" id="IPR020845">
    <property type="entry name" value="AMP-binding_CS"/>
</dbReference>
<dbReference type="FunFam" id="3.30.559.30:FF:000001">
    <property type="entry name" value="Non-ribosomal peptide synthetase"/>
    <property type="match status" value="1"/>
</dbReference>
<organism evidence="7 8">
    <name type="scientific">Corallococcus sicarius</name>
    <dbReference type="NCBI Taxonomy" id="2316726"/>
    <lineage>
        <taxon>Bacteria</taxon>
        <taxon>Pseudomonadati</taxon>
        <taxon>Myxococcota</taxon>
        <taxon>Myxococcia</taxon>
        <taxon>Myxococcales</taxon>
        <taxon>Cystobacterineae</taxon>
        <taxon>Myxococcaceae</taxon>
        <taxon>Corallococcus</taxon>
    </lineage>
</organism>
<evidence type="ECO:0000259" key="6">
    <source>
        <dbReference type="PROSITE" id="PS50075"/>
    </source>
</evidence>
<dbReference type="FunFam" id="3.30.300.30:FF:000010">
    <property type="entry name" value="Enterobactin synthetase component F"/>
    <property type="match status" value="3"/>
</dbReference>
<evidence type="ECO:0000256" key="5">
    <source>
        <dbReference type="SAM" id="MobiDB-lite"/>
    </source>
</evidence>
<dbReference type="Gene3D" id="1.10.1200.10">
    <property type="entry name" value="ACP-like"/>
    <property type="match status" value="3"/>
</dbReference>
<dbReference type="PANTHER" id="PTHR45527:SF1">
    <property type="entry name" value="FATTY ACID SYNTHASE"/>
    <property type="match status" value="1"/>
</dbReference>
<dbReference type="InterPro" id="IPR000873">
    <property type="entry name" value="AMP-dep_synth/lig_dom"/>
</dbReference>
<dbReference type="FunFam" id="3.30.559.10:FF:000012">
    <property type="entry name" value="Non-ribosomal peptide synthetase"/>
    <property type="match status" value="2"/>
</dbReference>
<dbReference type="PANTHER" id="PTHR45527">
    <property type="entry name" value="NONRIBOSOMAL PEPTIDE SYNTHETASE"/>
    <property type="match status" value="1"/>
</dbReference>
<comment type="cofactor">
    <cofactor evidence="1">
        <name>pantetheine 4'-phosphate</name>
        <dbReference type="ChEBI" id="CHEBI:47942"/>
    </cofactor>
</comment>
<proteinExistence type="inferred from homology"/>
<dbReference type="SUPFAM" id="SSF56801">
    <property type="entry name" value="Acetyl-CoA synthetase-like"/>
    <property type="match status" value="3"/>
</dbReference>
<feature type="domain" description="Carrier" evidence="6">
    <location>
        <begin position="111"/>
        <end position="186"/>
    </location>
</feature>
<keyword evidence="4" id="KW-0597">Phosphoprotein</keyword>
<dbReference type="InterPro" id="IPR025110">
    <property type="entry name" value="AMP-bd_C"/>
</dbReference>
<dbReference type="GO" id="GO:0005829">
    <property type="term" value="C:cytosol"/>
    <property type="evidence" value="ECO:0007669"/>
    <property type="project" value="TreeGrafter"/>
</dbReference>
<dbReference type="EMBL" id="RAWG01000052">
    <property type="protein sequence ID" value="RKH44278.1"/>
    <property type="molecule type" value="Genomic_DNA"/>
</dbReference>
<accession>A0A3A8NJ42</accession>
<dbReference type="Pfam" id="PF00501">
    <property type="entry name" value="AMP-binding"/>
    <property type="match status" value="2"/>
</dbReference>
<dbReference type="SMART" id="SM00823">
    <property type="entry name" value="PKS_PP"/>
    <property type="match status" value="3"/>
</dbReference>
<dbReference type="FunFam" id="3.40.50.980:FF:000001">
    <property type="entry name" value="Non-ribosomal peptide synthetase"/>
    <property type="match status" value="2"/>
</dbReference>
<dbReference type="Pfam" id="PF00975">
    <property type="entry name" value="Thioesterase"/>
    <property type="match status" value="1"/>
</dbReference>
<dbReference type="FunFam" id="1.10.1200.10:FF:000016">
    <property type="entry name" value="Non-ribosomal peptide synthase"/>
    <property type="match status" value="2"/>
</dbReference>
<dbReference type="InterPro" id="IPR045851">
    <property type="entry name" value="AMP-bd_C_sf"/>
</dbReference>
<dbReference type="GO" id="GO:0031177">
    <property type="term" value="F:phosphopantetheine binding"/>
    <property type="evidence" value="ECO:0007669"/>
    <property type="project" value="InterPro"/>
</dbReference>
<sequence length="2557" mass="279157">DGQVKVRGYRIELGEVEAALAQYAGVHEAVVVAREDGTEGKRLVAYVTAQERTALEASELRSHVKQRLPEYMVPQAYVVLDALPLTPNGKVDRKALPTPDTEGTASAQFVAPRTVAEQKLAAIFAEVLNVERVGLDGDFFELGGHSLLATQLVSRVREAFHVELPLRDVFEASTVEKLAQQLERTSGSGATVQAPPLVRASRAGPLPLSFSQQRLWFLDQLEPGSSFYNVPVAVKLTGRLDIGALQRSFDELVRRHESLRTTFQSEGGMPVQVISANAQARLELVELGALPEPERALEAKRLAEQEAGHPFNLEQGPLLRATLLKLAEEEHVLVLVMHHIVSDGWSMGVLVREMVALYEAYAQGRASPLAELPVQYADYAVWQRGWLKGEVLDAQLAWWKQQLQGAPSALELPTDKPRPAVQTFRGDTRPLQWPKGLWESVKGLAQRENATPFMVLLAAFQTVLGRYAGQDDVCVGSAIANRTRGETEGLIGFFVNTLVLRAKLTPEQSFRQLLAQVRDVTLGAYAHQEVPFEKLVEELQPERDLSRGPLFQVMFVLQNAPGGAVSLSGLKLEAAESSGKTAKFDLTLGLGESEEGLSGGLEFNSDLFEAETMDRLLGHLRVLLEAAVADPEKRLWELPLMGPEEQQRLVKEWSGTAAEYPRDASLHALFEAQVQRTPEAVAVEYEGQRLTYAALNQRANQLAHHLKTMGVGPEVRVGLCVERSLELVVSVLGILKAGGVYVPLDASYPLERLSWMKREAGVSLLVGQRKLLQSVSLDEGQRLVCVDTEWGSIARQPESNPSPSVGGDPLAYVMFTSGSTGQPKGVGVPHRAVSRLVLGTDFAHFGPEEVWLQLAPISFDASTLELWGALLHGAKLVVYPSGTPSLEELGRALEASGITSLWLTAALFEQMQARQPQALAKVKQVLAGGDVLPVGRVKERLASGGVLINGYGPTENTTFSSTWRMERPEDVGTSVSIGRPIRNTTGYVLDGAMQPVPVGVPGELYVGGEGLAVGYVNRPELTAERFIPNPFGDGARLYRTGDKVRWLNHGTLEFLGRTDTQVKVRGYRIELGEVEAALALHAGVGEVTVVARDEGAEGKRLVAYVTAQEGAVLEASELRSHVKQRLPEYMVPQAYVVLPTLPLTPNGKVDRKALPAPESTAEGARREYEAPRTPTEELLAGLWATVLRHERVGRHDDFFEMGGHSLLATQLVSRIRESLQVELPLRELFESPTVARLAQRVEVARAAAAGVQVPPLKRASRDGALPLSFAQQRLWFLDQLEPGSTVYNVPSAVKLTGTLDVAALERSFDALVRRHESLRTTFRIESGAPVQVIDPQGHARLKVVDLRTLPEAHREVEARRLAQDASQHPFNLEQGPLLRTSLLLLSEQEHVLVLVMHHIISDGWSMGLLVHELTELYAAFSQGQTPRLPELPLQYADHAVWQREWLQGEVLEAQLGYWKERLEGAPRLLELPTDKPRPAVQSLEGAFAPFSLGRELSQAVHVLGRREGVTPFMVLLAAFQAVLARYSGQDDVSIGSPIAGRTRAETEGLIGFFVNTLVLRTRLDGHPSFRELLARVREVTLGAYAHQDVPFEKLVEELRPERSLSHAPLFQVMLTFDSTPKAVEQARSGLTLQPVEVEHRVARFDLTLGFVDGEDGLTGGLEYSTALFEPATVERLLGHLKALLEGAIAEPERSVFALPLLGAAEQRRLLVEWNDTGSGGPADACLHTLVERQAAITPDAVAVVSGDVALTYRELDQRANRLAWQLRGLGVGPEVRVGLCAERNAELVVAVLGILKAGGAYVPLDPAYPPQRLAFMLEDAKPRVLVGQRALLDSLPSVDVVRVVLDEAHGSAAESGHAPVSGTAPDHLAYVLFTSGSTGRPKGVALEHRSAVAFLRWTARAFASDELAGVLASTSLNFDLSVFELFAPLTRGGAVIMARNALELPSLPAAQRVTLINTVPSAMAELVRANAVPDSVRTVNLAGEPLANSLVQALHEAAPGVERVLNLYGPTEDTTYSTWALAPRGATREPTVGRPLDGTRAYVLDALGQPVPQGVAGELYLGGAGLARGYFDRPDLTAERFVPDPFSQQPGARLYRTGDRVRWLPEGVLQYQGRIDQQVKVRGFRIELGEIEATLRRHADVREAVVLAREEGIEARRLVAYVVPQPKAVPDAADLRRFVKERLPDFMVPSACVVLDALPLTPNGKVDRKALPAPEALRSEPERVHVAPRDAVELLLAGIWKELLGTGPISITSDFFELGGHSLLAMRMMSLIRERLGRTLPVVSLFQAGTIEELAARLRHQAPGHLSPLVPLTSTGTRRPFFCVHPVSGNVLPYLELARRLGPDQPFYAFQSPGLEGERAPLETVEAMAACYVEALRALQPSGPYRLGGWSLGGVVAFEMARQLEQQGEQVEQLVLIDAYAFDQRPSEDVGAEWIAARFVEFTARLLGLPVPELATLDRLLEMGRSTGVLPQGFGPEQLQALYRVYESNLRALWRYTPGRYAGRVTLLRASETQVPTGPDGGWDALADGGVEVHEIPGDHHSILRMSALDENLRGQS</sequence>
<dbReference type="CDD" id="cd12117">
    <property type="entry name" value="A_NRPS_Srf_like"/>
    <property type="match status" value="1"/>
</dbReference>
<dbReference type="GO" id="GO:0009366">
    <property type="term" value="C:enterobactin synthetase complex"/>
    <property type="evidence" value="ECO:0007669"/>
    <property type="project" value="TreeGrafter"/>
</dbReference>
<dbReference type="InterPro" id="IPR001031">
    <property type="entry name" value="Thioesterase"/>
</dbReference>
<feature type="region of interest" description="Disordered" evidence="5">
    <location>
        <begin position="1148"/>
        <end position="1171"/>
    </location>
</feature>
<dbReference type="CDD" id="cd19531">
    <property type="entry name" value="LCL_NRPS-like"/>
    <property type="match status" value="2"/>
</dbReference>
<dbReference type="Gene3D" id="3.30.559.30">
    <property type="entry name" value="Nonribosomal peptide synthetase, condensation domain"/>
    <property type="match status" value="2"/>
</dbReference>
<dbReference type="FunFam" id="1.10.1200.10:FF:000005">
    <property type="entry name" value="Nonribosomal peptide synthetase 1"/>
    <property type="match status" value="1"/>
</dbReference>
<keyword evidence="8" id="KW-1185">Reference proteome</keyword>
<name>A0A3A8NJ42_9BACT</name>
<dbReference type="Gene3D" id="2.30.38.10">
    <property type="entry name" value="Luciferase, Domain 3"/>
    <property type="match status" value="2"/>
</dbReference>
<dbReference type="GO" id="GO:0047527">
    <property type="term" value="F:2,3-dihydroxybenzoate-serine ligase activity"/>
    <property type="evidence" value="ECO:0007669"/>
    <property type="project" value="TreeGrafter"/>
</dbReference>
<feature type="non-terminal residue" evidence="7">
    <location>
        <position position="1"/>
    </location>
</feature>
<dbReference type="OrthoDB" id="9757540at2"/>
<comment type="similarity">
    <text evidence="2">Belongs to the ATP-dependent AMP-binding enzyme family.</text>
</comment>
<dbReference type="GO" id="GO:0009239">
    <property type="term" value="P:enterobactin biosynthetic process"/>
    <property type="evidence" value="ECO:0007669"/>
    <property type="project" value="TreeGrafter"/>
</dbReference>